<dbReference type="Proteomes" id="UP001302349">
    <property type="component" value="Chromosome"/>
</dbReference>
<proteinExistence type="predicted"/>
<evidence type="ECO:0000313" key="2">
    <source>
        <dbReference type="Proteomes" id="UP001302349"/>
    </source>
</evidence>
<keyword evidence="2" id="KW-1185">Reference proteome</keyword>
<evidence type="ECO:0000313" key="1">
    <source>
        <dbReference type="EMBL" id="WOK04264.1"/>
    </source>
</evidence>
<name>A0ABZ0IGU0_9BACT</name>
<organism evidence="1 2">
    <name type="scientific">Imperialibacter roseus</name>
    <dbReference type="NCBI Taxonomy" id="1324217"/>
    <lineage>
        <taxon>Bacteria</taxon>
        <taxon>Pseudomonadati</taxon>
        <taxon>Bacteroidota</taxon>
        <taxon>Cytophagia</taxon>
        <taxon>Cytophagales</taxon>
        <taxon>Flammeovirgaceae</taxon>
        <taxon>Imperialibacter</taxon>
    </lineage>
</organism>
<dbReference type="EMBL" id="CP136051">
    <property type="protein sequence ID" value="WOK04264.1"/>
    <property type="molecule type" value="Genomic_DNA"/>
</dbReference>
<gene>
    <name evidence="1" type="ORF">RT717_14380</name>
</gene>
<sequence>MTREVLIKRTMENLNKLPDQKLREVSDFAEFLLNRIDEAVITEGIQKLASDSVAFKFLEEEEELYSVDDLKEKYQ</sequence>
<protein>
    <recommendedName>
        <fullName evidence="3">DUF2281 domain-containing protein</fullName>
    </recommendedName>
</protein>
<dbReference type="RefSeq" id="WP_317487078.1">
    <property type="nucleotide sequence ID" value="NZ_CP136051.1"/>
</dbReference>
<reference evidence="1 2" key="1">
    <citation type="journal article" date="2023" name="Microbiol. Resour. Announc.">
        <title>Complete Genome Sequence of Imperialibacter roseus strain P4T.</title>
        <authorList>
            <person name="Tizabi D.R."/>
            <person name="Bachvaroff T."/>
            <person name="Hill R.T."/>
        </authorList>
    </citation>
    <scope>NUCLEOTIDE SEQUENCE [LARGE SCALE GENOMIC DNA]</scope>
    <source>
        <strain evidence="1 2">P4T</strain>
    </source>
</reference>
<evidence type="ECO:0008006" key="3">
    <source>
        <dbReference type="Google" id="ProtNLM"/>
    </source>
</evidence>
<accession>A0ABZ0IGU0</accession>